<dbReference type="Proteomes" id="UP000038647">
    <property type="component" value="Unassembled WGS sequence"/>
</dbReference>
<sequence>MSNNRGWWTIALLTPMVYAEPLSPELENARNNGRDPFQAISTIPCDAQQEKLTDWQLQGVVSGVSYQSGWVRRPDGVWLKLIVGALLSANWQVSHIGSRQIRLQHVNPDIPCSGLSATAMLLMR</sequence>
<accession>A0A0T9T1M1</accession>
<evidence type="ECO:0000313" key="3">
    <source>
        <dbReference type="Proteomes" id="UP000038647"/>
    </source>
</evidence>
<gene>
    <name evidence="2" type="ORF">ERS137965_00444</name>
    <name evidence="1" type="ORF">ERS137966_00588</name>
</gene>
<reference evidence="2 4" key="2">
    <citation type="submission" date="2015-03" db="EMBL/GenBank/DDBJ databases">
        <authorList>
            <person name="Murphy D."/>
        </authorList>
    </citation>
    <scope>NUCLEOTIDE SEQUENCE [LARGE SCALE GENOMIC DNA]</scope>
    <source>
        <strain evidence="2 4">IP06005</strain>
    </source>
</reference>
<dbReference type="AlphaFoldDB" id="A0A0T9T1M1"/>
<dbReference type="EMBL" id="CQEJ01000002">
    <property type="protein sequence ID" value="CNK56388.1"/>
    <property type="molecule type" value="Genomic_DNA"/>
</dbReference>
<proteinExistence type="predicted"/>
<evidence type="ECO:0000313" key="1">
    <source>
        <dbReference type="EMBL" id="CNK56302.1"/>
    </source>
</evidence>
<name>A0A0T9T1M1_YERAL</name>
<dbReference type="eggNOG" id="ENOG5033KC2">
    <property type="taxonomic scope" value="Bacteria"/>
</dbReference>
<dbReference type="RefSeq" id="WP_042839626.1">
    <property type="nucleotide sequence ID" value="NZ_CABHPY010000014.1"/>
</dbReference>
<dbReference type="STRING" id="1453495.AT01_2698"/>
<organism evidence="2 4">
    <name type="scientific">Yersinia aldovae</name>
    <dbReference type="NCBI Taxonomy" id="29483"/>
    <lineage>
        <taxon>Bacteria</taxon>
        <taxon>Pseudomonadati</taxon>
        <taxon>Pseudomonadota</taxon>
        <taxon>Gammaproteobacteria</taxon>
        <taxon>Enterobacterales</taxon>
        <taxon>Yersiniaceae</taxon>
        <taxon>Yersinia</taxon>
    </lineage>
</organism>
<keyword evidence="3" id="KW-1185">Reference proteome</keyword>
<evidence type="ECO:0000313" key="4">
    <source>
        <dbReference type="Proteomes" id="UP000041595"/>
    </source>
</evidence>
<dbReference type="EMBL" id="CQEH01000002">
    <property type="protein sequence ID" value="CNK56302.1"/>
    <property type="molecule type" value="Genomic_DNA"/>
</dbReference>
<protein>
    <submittedName>
        <fullName evidence="2">Membrane protein</fullName>
    </submittedName>
</protein>
<reference evidence="1 3" key="1">
    <citation type="submission" date="2015-03" db="EMBL/GenBank/DDBJ databases">
        <authorList>
            <consortium name="Pathogen Informatics"/>
            <person name="Murphy D."/>
        </authorList>
    </citation>
    <scope>NUCLEOTIDE SEQUENCE [LARGE SCALE GENOMIC DNA]</scope>
    <source>
        <strain evidence="1 3">IP08791</strain>
    </source>
</reference>
<evidence type="ECO:0000313" key="2">
    <source>
        <dbReference type="EMBL" id="CNK56388.1"/>
    </source>
</evidence>
<dbReference type="Proteomes" id="UP000041595">
    <property type="component" value="Unassembled WGS sequence"/>
</dbReference>